<accession>A0AAJ3D8K5</accession>
<protein>
    <submittedName>
        <fullName evidence="2">ATP-binding protein</fullName>
    </submittedName>
</protein>
<name>A0AAJ3D8K5_ACIHA</name>
<evidence type="ECO:0000313" key="3">
    <source>
        <dbReference type="Proteomes" id="UP000451048"/>
    </source>
</evidence>
<dbReference type="SUPFAM" id="SSF46785">
    <property type="entry name" value="Winged helix' DNA-binding domain"/>
    <property type="match status" value="1"/>
</dbReference>
<sequence length="354" mass="39509">MNELLKNILTVLKDKGPLKASEIAKVLGKTKKDLNPTLYAALSKLDGLMKSDKDVWSYGEHQVVKISFDSSSSWLSSFHVEKVLKEYPNLLTTKSDIEFHFPNKSIFLDCILKILSLTNQLSLAGSKVALFFAENSGVFSYLDRCGFFDQVQPNVLIFPYRPSESSAKKYNSNSEKLVEIFPIKEIYEGSELPRLKSCISGELSENENKVILGKLSHLITELITNIRDHGKSDLDGYVALQIYHVAESKKIVVSVSDSGPGLLSTLRNEASKLEKNKKIFEEFGFNDSSTDIDLLTYILNNGGISRIEMDGRGMGLERGSSKLKLIAEKDNGLESSNLRSDPRQNCEQSIPLKL</sequence>
<keyword evidence="2" id="KW-0547">Nucleotide-binding</keyword>
<dbReference type="GO" id="GO:0005524">
    <property type="term" value="F:ATP binding"/>
    <property type="evidence" value="ECO:0007669"/>
    <property type="project" value="UniProtKB-KW"/>
</dbReference>
<dbReference type="Gene3D" id="1.10.10.10">
    <property type="entry name" value="Winged helix-like DNA-binding domain superfamily/Winged helix DNA-binding domain"/>
    <property type="match status" value="1"/>
</dbReference>
<evidence type="ECO:0000313" key="2">
    <source>
        <dbReference type="EMBL" id="NAR73390.1"/>
    </source>
</evidence>
<dbReference type="SUPFAM" id="SSF55874">
    <property type="entry name" value="ATPase domain of HSP90 chaperone/DNA topoisomerase II/histidine kinase"/>
    <property type="match status" value="1"/>
</dbReference>
<comment type="caution">
    <text evidence="2">The sequence shown here is derived from an EMBL/GenBank/DDBJ whole genome shotgun (WGS) entry which is preliminary data.</text>
</comment>
<keyword evidence="2" id="KW-0067">ATP-binding</keyword>
<dbReference type="AlphaFoldDB" id="A0AAJ3D8K5"/>
<feature type="compositionally biased region" description="Polar residues" evidence="1">
    <location>
        <begin position="334"/>
        <end position="348"/>
    </location>
</feature>
<dbReference type="InterPro" id="IPR036390">
    <property type="entry name" value="WH_DNA-bd_sf"/>
</dbReference>
<evidence type="ECO:0000256" key="1">
    <source>
        <dbReference type="SAM" id="MobiDB-lite"/>
    </source>
</evidence>
<dbReference type="EMBL" id="WTTO01000017">
    <property type="protein sequence ID" value="NAR73390.1"/>
    <property type="molecule type" value="Genomic_DNA"/>
</dbReference>
<dbReference type="InterPro" id="IPR036388">
    <property type="entry name" value="WH-like_DNA-bd_sf"/>
</dbReference>
<reference evidence="2 3" key="1">
    <citation type="submission" date="2019-12" db="EMBL/GenBank/DDBJ databases">
        <title>Acinetobacter haemolyticus comparative genomics.</title>
        <authorList>
            <person name="Castro-Jaimes S."/>
            <person name="Bello-Lopez E."/>
            <person name="Velazquez-Acosta C."/>
            <person name="Volkow-Fernandez P."/>
            <person name="Lozano-Zarain P."/>
            <person name="Castillo Ramirez S."/>
            <person name="Cevallos M.A."/>
        </authorList>
    </citation>
    <scope>NUCLEOTIDE SEQUENCE [LARGE SCALE GENOMIC DNA]</scope>
    <source>
        <strain evidence="2 3">AN10</strain>
    </source>
</reference>
<dbReference type="Gene3D" id="3.30.565.10">
    <property type="entry name" value="Histidine kinase-like ATPase, C-terminal domain"/>
    <property type="match status" value="1"/>
</dbReference>
<feature type="region of interest" description="Disordered" evidence="1">
    <location>
        <begin position="334"/>
        <end position="354"/>
    </location>
</feature>
<organism evidence="2 3">
    <name type="scientific">Acinetobacter haemolyticus</name>
    <dbReference type="NCBI Taxonomy" id="29430"/>
    <lineage>
        <taxon>Bacteria</taxon>
        <taxon>Pseudomonadati</taxon>
        <taxon>Pseudomonadota</taxon>
        <taxon>Gammaproteobacteria</taxon>
        <taxon>Moraxellales</taxon>
        <taxon>Moraxellaceae</taxon>
        <taxon>Acinetobacter</taxon>
    </lineage>
</organism>
<dbReference type="InterPro" id="IPR036890">
    <property type="entry name" value="HATPase_C_sf"/>
</dbReference>
<proteinExistence type="predicted"/>
<dbReference type="Proteomes" id="UP000451048">
    <property type="component" value="Unassembled WGS sequence"/>
</dbReference>
<dbReference type="RefSeq" id="WP_161404825.1">
    <property type="nucleotide sequence ID" value="NZ_WTTL01000035.1"/>
</dbReference>
<gene>
    <name evidence="2" type="ORF">GPS52_07745</name>
</gene>